<evidence type="ECO:0000256" key="1">
    <source>
        <dbReference type="ARBA" id="ARBA00004871"/>
    </source>
</evidence>
<evidence type="ECO:0000256" key="4">
    <source>
        <dbReference type="ARBA" id="ARBA00023002"/>
    </source>
</evidence>
<dbReference type="InterPro" id="IPR011342">
    <property type="entry name" value="Shikimate_DH"/>
</dbReference>
<dbReference type="InterPro" id="IPR036291">
    <property type="entry name" value="NAD(P)-bd_dom_sf"/>
</dbReference>
<sequence length="297" mass="31789">MSERLSGHTLLVSLLATPIRHSLSPKMHNEAYAKLGLDYAYLAFEVGTEQLADAVQGIRALGIRGSNVSMPNKEAILPLLDDLSPAAELVGAVNTVVNKDGKGHLVGHITDGIGAVRALADEGVSVKNKIITLAGAGGAGKAIAVQLAFDGAKEVRLFNRQAARLSSVQKLVTKLNQLTRTKVSLQDLGNQTAFKEAIRESHLFIDATSVGMKPLEDLSLITEPELIRPDLVVFDIVYSPVETKLLAFARQHGAQKVINGLGMVLYQGAEAFKLITGQDMPVGAIKALLFEDYFPKS</sequence>
<dbReference type="SUPFAM" id="SSF51735">
    <property type="entry name" value="NAD(P)-binding Rossmann-fold domains"/>
    <property type="match status" value="1"/>
</dbReference>
<dbReference type="UniPathway" id="UPA00053">
    <property type="reaction ID" value="UER00087"/>
</dbReference>
<dbReference type="Gene3D" id="3.40.50.720">
    <property type="entry name" value="NAD(P)-binding Rossmann-like Domain"/>
    <property type="match status" value="1"/>
</dbReference>
<comment type="catalytic activity">
    <reaction evidence="6">
        <text>L-quinate + NAD(+) = 3-dehydroquinate + NADH + H(+)</text>
        <dbReference type="Rhea" id="RHEA:22364"/>
        <dbReference type="ChEBI" id="CHEBI:15378"/>
        <dbReference type="ChEBI" id="CHEBI:29751"/>
        <dbReference type="ChEBI" id="CHEBI:32364"/>
        <dbReference type="ChEBI" id="CHEBI:57540"/>
        <dbReference type="ChEBI" id="CHEBI:57945"/>
        <dbReference type="EC" id="1.1.1.24"/>
    </reaction>
</comment>
<evidence type="ECO:0000256" key="9">
    <source>
        <dbReference type="HAMAP-Rule" id="MF_00222"/>
    </source>
</evidence>
<dbReference type="InterPro" id="IPR041121">
    <property type="entry name" value="SDH_C"/>
</dbReference>
<dbReference type="GO" id="GO:0004764">
    <property type="term" value="F:shikimate 3-dehydrogenase (NADP+) activity"/>
    <property type="evidence" value="ECO:0007669"/>
    <property type="project" value="UniProtKB-UniRule"/>
</dbReference>
<dbReference type="EMBL" id="UXEP01000022">
    <property type="protein sequence ID" value="VDC43060.1"/>
    <property type="molecule type" value="Genomic_DNA"/>
</dbReference>
<dbReference type="GO" id="GO:0008652">
    <property type="term" value="P:amino acid biosynthetic process"/>
    <property type="evidence" value="ECO:0007669"/>
    <property type="project" value="UniProtKB-KW"/>
</dbReference>
<name>A0A3P5Y0D0_STRCB</name>
<dbReference type="GO" id="GO:0009073">
    <property type="term" value="P:aromatic amino acid family biosynthetic process"/>
    <property type="evidence" value="ECO:0007669"/>
    <property type="project" value="UniProtKB-KW"/>
</dbReference>
<comment type="pathway">
    <text evidence="1 9">Metabolic intermediate biosynthesis; chorismate biosynthesis; chorismate from D-erythrose 4-phosphate and phosphoenolpyruvate: step 4/7.</text>
</comment>
<dbReference type="FunFam" id="3.40.50.10860:FF:000004">
    <property type="entry name" value="Quinate/shikimate dehydrogenase"/>
    <property type="match status" value="1"/>
</dbReference>
<dbReference type="GO" id="GO:0030266">
    <property type="term" value="F:quinate 3-dehydrogenase (NAD+) activity"/>
    <property type="evidence" value="ECO:0007669"/>
    <property type="project" value="UniProtKB-EC"/>
</dbReference>
<proteinExistence type="inferred from homology"/>
<feature type="binding site" evidence="9">
    <location>
        <begin position="22"/>
        <end position="24"/>
    </location>
    <ligand>
        <name>shikimate</name>
        <dbReference type="ChEBI" id="CHEBI:36208"/>
    </ligand>
</feature>
<dbReference type="InterPro" id="IPR046346">
    <property type="entry name" value="Aminoacid_DH-like_N_sf"/>
</dbReference>
<feature type="domain" description="SDH C-terminal" evidence="11">
    <location>
        <begin position="260"/>
        <end position="289"/>
    </location>
</feature>
<comment type="function">
    <text evidence="9">Involved in the biosynthesis of the chorismate, which leads to the biosynthesis of aromatic amino acids. Catalyzes the reversible NADPH linked reduction of 3-dehydroshikimate (DHSA) to yield shikimate (SA).</text>
</comment>
<feature type="binding site" evidence="9">
    <location>
        <position position="260"/>
    </location>
    <ligand>
        <name>NADP(+)</name>
        <dbReference type="ChEBI" id="CHEBI:58349"/>
    </ligand>
</feature>
<dbReference type="PANTHER" id="PTHR21089">
    <property type="entry name" value="SHIKIMATE DEHYDROGENASE"/>
    <property type="match status" value="1"/>
</dbReference>
<keyword evidence="2 9" id="KW-0028">Amino-acid biosynthesis</keyword>
<feature type="binding site" evidence="9">
    <location>
        <position position="111"/>
    </location>
    <ligand>
        <name>shikimate</name>
        <dbReference type="ChEBI" id="CHEBI:36208"/>
    </ligand>
</feature>
<reference evidence="12 13" key="1">
    <citation type="submission" date="2018-10" db="EMBL/GenBank/DDBJ databases">
        <authorList>
            <consortium name="Molecular Microbiology and Infection Unit (UMMI)"/>
            <person name="Machado M."/>
        </authorList>
    </citation>
    <scope>NUCLEOTIDE SEQUENCE [LARGE SCALE GENOMIC DNA]</scope>
    <source>
        <strain evidence="12">FMV2238.02</strain>
    </source>
</reference>
<keyword evidence="3 9" id="KW-0521">NADP</keyword>
<evidence type="ECO:0000259" key="10">
    <source>
        <dbReference type="Pfam" id="PF08501"/>
    </source>
</evidence>
<evidence type="ECO:0000313" key="12">
    <source>
        <dbReference type="EMBL" id="VDC43060.1"/>
    </source>
</evidence>
<dbReference type="GO" id="GO:0052734">
    <property type="term" value="F:shikimate 3-dehydrogenase (NAD+) activity"/>
    <property type="evidence" value="ECO:0007669"/>
    <property type="project" value="RHEA"/>
</dbReference>
<evidence type="ECO:0000256" key="7">
    <source>
        <dbReference type="ARBA" id="ARBA00052329"/>
    </source>
</evidence>
<evidence type="ECO:0000259" key="11">
    <source>
        <dbReference type="Pfam" id="PF18317"/>
    </source>
</evidence>
<dbReference type="HAMAP" id="MF_00222">
    <property type="entry name" value="Shikimate_DH_AroE"/>
    <property type="match status" value="1"/>
</dbReference>
<dbReference type="Proteomes" id="UP000280759">
    <property type="component" value="Unassembled WGS sequence"/>
</dbReference>
<comment type="subunit">
    <text evidence="9">Homodimer.</text>
</comment>
<comment type="pathway">
    <text evidence="8">Aromatic compound metabolism; 3,4-dihydroxybenzoate biosynthesis; 3-dehydroquinate from D-quinate (NAD(+) route).</text>
</comment>
<dbReference type="NCBIfam" id="NF001319">
    <property type="entry name" value="PRK00258.3-3"/>
    <property type="match status" value="1"/>
</dbReference>
<dbReference type="SUPFAM" id="SSF53223">
    <property type="entry name" value="Aminoacid dehydrogenase-like, N-terminal domain"/>
    <property type="match status" value="1"/>
</dbReference>
<comment type="similarity">
    <text evidence="9">Belongs to the shikimate dehydrogenase family.</text>
</comment>
<evidence type="ECO:0000256" key="5">
    <source>
        <dbReference type="ARBA" id="ARBA00023141"/>
    </source>
</evidence>
<dbReference type="GO" id="GO:0019632">
    <property type="term" value="P:shikimate metabolic process"/>
    <property type="evidence" value="ECO:0007669"/>
    <property type="project" value="InterPro"/>
</dbReference>
<keyword evidence="5 9" id="KW-0057">Aromatic amino acid biosynthesis</keyword>
<evidence type="ECO:0000256" key="3">
    <source>
        <dbReference type="ARBA" id="ARBA00022857"/>
    </source>
</evidence>
<evidence type="ECO:0000256" key="8">
    <source>
        <dbReference type="ARBA" id="ARBA00060613"/>
    </source>
</evidence>
<feature type="binding site" evidence="9">
    <location>
        <begin position="135"/>
        <end position="139"/>
    </location>
    <ligand>
        <name>NADP(+)</name>
        <dbReference type="ChEBI" id="CHEBI:58349"/>
    </ligand>
</feature>
<dbReference type="InterPro" id="IPR022893">
    <property type="entry name" value="Shikimate_DH_fam"/>
</dbReference>
<dbReference type="InterPro" id="IPR013708">
    <property type="entry name" value="Shikimate_DH-bd_N"/>
</dbReference>
<dbReference type="NCBIfam" id="TIGR00507">
    <property type="entry name" value="aroE"/>
    <property type="match status" value="1"/>
</dbReference>
<dbReference type="FunFam" id="3.40.50.720:FF:000086">
    <property type="entry name" value="Quinate/shikimate dehydrogenase"/>
    <property type="match status" value="1"/>
</dbReference>
<keyword evidence="4 9" id="KW-0560">Oxidoreductase</keyword>
<dbReference type="PANTHER" id="PTHR21089:SF1">
    <property type="entry name" value="BIFUNCTIONAL 3-DEHYDROQUINATE DEHYDRATASE_SHIKIMATE DEHYDROGENASE, CHLOROPLASTIC"/>
    <property type="match status" value="1"/>
</dbReference>
<evidence type="ECO:0000256" key="6">
    <source>
        <dbReference type="ARBA" id="ARBA00051639"/>
    </source>
</evidence>
<accession>A0A3P5Y0D0</accession>
<dbReference type="GO" id="GO:0009423">
    <property type="term" value="P:chorismate biosynthetic process"/>
    <property type="evidence" value="ECO:0007669"/>
    <property type="project" value="UniProtKB-UniRule"/>
</dbReference>
<comment type="catalytic activity">
    <reaction evidence="9">
        <text>shikimate + NADP(+) = 3-dehydroshikimate + NADPH + H(+)</text>
        <dbReference type="Rhea" id="RHEA:17737"/>
        <dbReference type="ChEBI" id="CHEBI:15378"/>
        <dbReference type="ChEBI" id="CHEBI:16630"/>
        <dbReference type="ChEBI" id="CHEBI:36208"/>
        <dbReference type="ChEBI" id="CHEBI:57783"/>
        <dbReference type="ChEBI" id="CHEBI:58349"/>
        <dbReference type="EC" id="1.1.1.25"/>
    </reaction>
</comment>
<dbReference type="EC" id="1.1.1.25" evidence="9"/>
<feature type="binding site" evidence="9">
    <location>
        <position position="94"/>
    </location>
    <ligand>
        <name>shikimate</name>
        <dbReference type="ChEBI" id="CHEBI:36208"/>
    </ligand>
</feature>
<dbReference type="Pfam" id="PF18317">
    <property type="entry name" value="SDH_C"/>
    <property type="match status" value="1"/>
</dbReference>
<organism evidence="12 13">
    <name type="scientific">Streptococcus canis</name>
    <dbReference type="NCBI Taxonomy" id="1329"/>
    <lineage>
        <taxon>Bacteria</taxon>
        <taxon>Bacillati</taxon>
        <taxon>Bacillota</taxon>
        <taxon>Bacilli</taxon>
        <taxon>Lactobacillales</taxon>
        <taxon>Streptococcaceae</taxon>
        <taxon>Streptococcus</taxon>
    </lineage>
</organism>
<dbReference type="AlphaFoldDB" id="A0A3P5Y0D0"/>
<keyword evidence="13" id="KW-1185">Reference proteome</keyword>
<feature type="binding site" evidence="9">
    <location>
        <position position="238"/>
    </location>
    <ligand>
        <name>shikimate</name>
        <dbReference type="ChEBI" id="CHEBI:36208"/>
    </ligand>
</feature>
<evidence type="ECO:0000256" key="2">
    <source>
        <dbReference type="ARBA" id="ARBA00022605"/>
    </source>
</evidence>
<comment type="catalytic activity">
    <reaction evidence="7">
        <text>shikimate + NAD(+) = 3-dehydroshikimate + NADH + H(+)</text>
        <dbReference type="Rhea" id="RHEA:17741"/>
        <dbReference type="ChEBI" id="CHEBI:15378"/>
        <dbReference type="ChEBI" id="CHEBI:16630"/>
        <dbReference type="ChEBI" id="CHEBI:36208"/>
        <dbReference type="ChEBI" id="CHEBI:57540"/>
        <dbReference type="ChEBI" id="CHEBI:57945"/>
    </reaction>
</comment>
<dbReference type="CDD" id="cd01065">
    <property type="entry name" value="NAD_bind_Shikimate_DH"/>
    <property type="match status" value="1"/>
</dbReference>
<protein>
    <recommendedName>
        <fullName evidence="9">Shikimate dehydrogenase (NADP(+))</fullName>
        <shortName evidence="9">SDH</shortName>
        <ecNumber evidence="9">1.1.1.25</ecNumber>
    </recommendedName>
</protein>
<dbReference type="RefSeq" id="WP_125074524.1">
    <property type="nucleotide sequence ID" value="NZ_CP053792.1"/>
</dbReference>
<feature type="binding site" evidence="9">
    <location>
        <position position="267"/>
    </location>
    <ligand>
        <name>shikimate</name>
        <dbReference type="ChEBI" id="CHEBI:36208"/>
    </ligand>
</feature>
<feature type="active site" description="Proton acceptor" evidence="9">
    <location>
        <position position="73"/>
    </location>
</feature>
<dbReference type="Gene3D" id="3.40.50.10860">
    <property type="entry name" value="Leucine Dehydrogenase, chain A, domain 1"/>
    <property type="match status" value="1"/>
</dbReference>
<feature type="binding site" evidence="9">
    <location>
        <position position="69"/>
    </location>
    <ligand>
        <name>shikimate</name>
        <dbReference type="ChEBI" id="CHEBI:36208"/>
    </ligand>
</feature>
<feature type="binding site" evidence="9">
    <location>
        <position position="236"/>
    </location>
    <ligand>
        <name>NADP(+)</name>
        <dbReference type="ChEBI" id="CHEBI:58349"/>
    </ligand>
</feature>
<feature type="domain" description="Shikimate dehydrogenase substrate binding N-terminal" evidence="10">
    <location>
        <begin position="14"/>
        <end position="96"/>
    </location>
</feature>
<evidence type="ECO:0000313" key="13">
    <source>
        <dbReference type="Proteomes" id="UP000280759"/>
    </source>
</evidence>
<gene>
    <name evidence="9 12" type="primary">aroE</name>
    <name evidence="12" type="ORF">FMV2238Y02_15420</name>
</gene>
<dbReference type="GO" id="GO:0050661">
    <property type="term" value="F:NADP binding"/>
    <property type="evidence" value="ECO:0007669"/>
    <property type="project" value="InterPro"/>
</dbReference>
<dbReference type="Pfam" id="PF08501">
    <property type="entry name" value="Shikimate_dh_N"/>
    <property type="match status" value="1"/>
</dbReference>
<comment type="caution">
    <text evidence="9">Lacks conserved residue(s) required for the propagation of feature annotation.</text>
</comment>